<dbReference type="InterPro" id="IPR006311">
    <property type="entry name" value="TAT_signal"/>
</dbReference>
<accession>A0ABT7A899</accession>
<sequence>MNPSARTRRRTARLAAVGAVALLAGALPGTGSQAREQEAKVTAAYDCALPKGTARIEAVFTGNFPESAAPDKPLQPGELSAEVKVPRGALADVLPEGAVSVTSEAALTVRVAQGDASADADWSGLKAPSTPVPESGDLTLAHKGEVPPVTVAAEGDVTFTAGDLALELDPKAPKALPSDGPSTLPAEVAPRIVCKAAPDQDLRLAIVRVGGDAEGPGSPSPSASGEAPRPSASEGGEGQGQGKESADRREAGIDVGAEAMPPPKPCESERPTGNMDRSKFPVPPKGSTTTVSPMGGIHWCAVPVAVSNVLKLRGAMVINDPRAGAATANLAVQKEWVNGPEDSSYNQLRSLGEIDLPDSRATFLDFDFMPVTAKIEFTSSPMTIVTEQRHNDLPNYAYIYMSQTLRMHDVEVNGTALPVGPNCRTAKPISLELRGKSDEYSVFGGGTLRAKLDIPPFTGCGTGGENLNPLFTASISGSGNYLKMEQGMVCNVLPTTGKCPAPPEVPELPK</sequence>
<dbReference type="Proteomes" id="UP001214441">
    <property type="component" value="Unassembled WGS sequence"/>
</dbReference>
<dbReference type="PROSITE" id="PS51318">
    <property type="entry name" value="TAT"/>
    <property type="match status" value="1"/>
</dbReference>
<dbReference type="EMBL" id="JANCPR020000060">
    <property type="protein sequence ID" value="MDJ1137558.1"/>
    <property type="molecule type" value="Genomic_DNA"/>
</dbReference>
<feature type="region of interest" description="Disordered" evidence="1">
    <location>
        <begin position="210"/>
        <end position="290"/>
    </location>
</feature>
<evidence type="ECO:0000313" key="5">
    <source>
        <dbReference type="Proteomes" id="UP001214441"/>
    </source>
</evidence>
<gene>
    <name evidence="4" type="ORF">NMN56_037525</name>
</gene>
<dbReference type="Pfam" id="PF20611">
    <property type="entry name" value="DUF6801"/>
    <property type="match status" value="1"/>
</dbReference>
<evidence type="ECO:0000259" key="3">
    <source>
        <dbReference type="Pfam" id="PF20611"/>
    </source>
</evidence>
<reference evidence="4 5" key="1">
    <citation type="submission" date="2023-05" db="EMBL/GenBank/DDBJ databases">
        <title>Streptantibioticus silvisoli sp. nov., acidotolerant actinomycetes 1 from pine litter.</title>
        <authorList>
            <person name="Swiecimska M."/>
            <person name="Golinska P."/>
            <person name="Sangal V."/>
            <person name="Wachnowicz B."/>
            <person name="Goodfellow M."/>
        </authorList>
    </citation>
    <scope>NUCLEOTIDE SEQUENCE [LARGE SCALE GENOMIC DNA]</scope>
    <source>
        <strain evidence="4 5">DSM 42109</strain>
    </source>
</reference>
<feature type="chain" id="PRO_5047058690" description="DUF6801 domain-containing protein" evidence="2">
    <location>
        <begin position="35"/>
        <end position="510"/>
    </location>
</feature>
<dbReference type="InterPro" id="IPR046542">
    <property type="entry name" value="DUF6801"/>
</dbReference>
<keyword evidence="5" id="KW-1185">Reference proteome</keyword>
<evidence type="ECO:0000256" key="2">
    <source>
        <dbReference type="SAM" id="SignalP"/>
    </source>
</evidence>
<keyword evidence="2" id="KW-0732">Signal</keyword>
<protein>
    <recommendedName>
        <fullName evidence="3">DUF6801 domain-containing protein</fullName>
    </recommendedName>
</protein>
<evidence type="ECO:0000313" key="4">
    <source>
        <dbReference type="EMBL" id="MDJ1137558.1"/>
    </source>
</evidence>
<name>A0ABT7A899_9ACTN</name>
<dbReference type="RefSeq" id="WP_274045108.1">
    <property type="nucleotide sequence ID" value="NZ_JANCPR020000060.1"/>
</dbReference>
<comment type="caution">
    <text evidence="4">The sequence shown here is derived from an EMBL/GenBank/DDBJ whole genome shotgun (WGS) entry which is preliminary data.</text>
</comment>
<organism evidence="4 5">
    <name type="scientific">Streptomyces iconiensis</name>
    <dbReference type="NCBI Taxonomy" id="1384038"/>
    <lineage>
        <taxon>Bacteria</taxon>
        <taxon>Bacillati</taxon>
        <taxon>Actinomycetota</taxon>
        <taxon>Actinomycetes</taxon>
        <taxon>Kitasatosporales</taxon>
        <taxon>Streptomycetaceae</taxon>
        <taxon>Streptomyces</taxon>
    </lineage>
</organism>
<feature type="signal peptide" evidence="2">
    <location>
        <begin position="1"/>
        <end position="34"/>
    </location>
</feature>
<evidence type="ECO:0000256" key="1">
    <source>
        <dbReference type="SAM" id="MobiDB-lite"/>
    </source>
</evidence>
<feature type="domain" description="DUF6801" evidence="3">
    <location>
        <begin position="45"/>
        <end position="178"/>
    </location>
</feature>
<proteinExistence type="predicted"/>
<feature type="compositionally biased region" description="Low complexity" evidence="1">
    <location>
        <begin position="215"/>
        <end position="234"/>
    </location>
</feature>